<dbReference type="Pfam" id="PF07568">
    <property type="entry name" value="HisKA_2"/>
    <property type="match status" value="1"/>
</dbReference>
<dbReference type="RefSeq" id="WP_147098131.1">
    <property type="nucleotide sequence ID" value="NZ_VOOS01000001.1"/>
</dbReference>
<dbReference type="GO" id="GO:0005524">
    <property type="term" value="F:ATP binding"/>
    <property type="evidence" value="ECO:0007669"/>
    <property type="project" value="UniProtKB-KW"/>
</dbReference>
<evidence type="ECO:0000259" key="9">
    <source>
        <dbReference type="Pfam" id="PF07568"/>
    </source>
</evidence>
<dbReference type="InterPro" id="IPR036890">
    <property type="entry name" value="HATPase_C_sf"/>
</dbReference>
<dbReference type="EMBL" id="VOOS01000001">
    <property type="protein sequence ID" value="TXB66997.1"/>
    <property type="molecule type" value="Genomic_DNA"/>
</dbReference>
<evidence type="ECO:0000313" key="11">
    <source>
        <dbReference type="Proteomes" id="UP000321721"/>
    </source>
</evidence>
<evidence type="ECO:0000256" key="6">
    <source>
        <dbReference type="ARBA" id="ARBA00022777"/>
    </source>
</evidence>
<comment type="caution">
    <text evidence="10">The sequence shown here is derived from an EMBL/GenBank/DDBJ whole genome shotgun (WGS) entry which is preliminary data.</text>
</comment>
<dbReference type="SUPFAM" id="SSF63829">
    <property type="entry name" value="Calcium-dependent phosphotriesterase"/>
    <property type="match status" value="1"/>
</dbReference>
<dbReference type="Gene3D" id="2.60.40.10">
    <property type="entry name" value="Immunoglobulins"/>
    <property type="match status" value="1"/>
</dbReference>
<keyword evidence="7" id="KW-0067">ATP-binding</keyword>
<dbReference type="GO" id="GO:0004673">
    <property type="term" value="F:protein histidine kinase activity"/>
    <property type="evidence" value="ECO:0007669"/>
    <property type="project" value="UniProtKB-EC"/>
</dbReference>
<keyword evidence="5" id="KW-0547">Nucleotide-binding</keyword>
<evidence type="ECO:0000256" key="2">
    <source>
        <dbReference type="ARBA" id="ARBA00012438"/>
    </source>
</evidence>
<feature type="domain" description="Signal transduction histidine kinase subgroup 2 dimerisation and phosphoacceptor" evidence="9">
    <location>
        <begin position="851"/>
        <end position="924"/>
    </location>
</feature>
<gene>
    <name evidence="10" type="ORF">FRY74_02100</name>
</gene>
<dbReference type="InterPro" id="IPR015943">
    <property type="entry name" value="WD40/YVTN_repeat-like_dom_sf"/>
</dbReference>
<dbReference type="AlphaFoldDB" id="A0A5C6RY57"/>
<keyword evidence="8" id="KW-0812">Transmembrane</keyword>
<name>A0A5C6RY57_9FLAO</name>
<evidence type="ECO:0000256" key="7">
    <source>
        <dbReference type="ARBA" id="ARBA00022840"/>
    </source>
</evidence>
<dbReference type="Proteomes" id="UP000321721">
    <property type="component" value="Unassembled WGS sequence"/>
</dbReference>
<keyword evidence="4" id="KW-0808">Transferase</keyword>
<dbReference type="PANTHER" id="PTHR41523:SF8">
    <property type="entry name" value="ETHYLENE RESPONSE SENSOR PROTEIN"/>
    <property type="match status" value="1"/>
</dbReference>
<keyword evidence="8" id="KW-0472">Membrane</keyword>
<dbReference type="EC" id="2.7.13.3" evidence="2"/>
<proteinExistence type="predicted"/>
<protein>
    <recommendedName>
        <fullName evidence="2">histidine kinase</fullName>
        <ecNumber evidence="2">2.7.13.3</ecNumber>
    </recommendedName>
</protein>
<sequence>MFKLQPIIVTFLLHLMVTLGIAQNWEPLPKGNFIPSTKTIQKARWIEDTPPKYNKKVTETYINLKSTFQGVVKPSNIEPFLFKKHPLLVVEEIPAENSFPFKDVSKLNIKYLDKGHGLFAEEITDITEDKDGLIFLSSSSGLAIYNGNTFKVLKGTNEFELNEIENLFTDSKGLIWIATYHGIAYIKDNQLYIPQNQINDHVWRVREDAKSNIWISTQSDGVYKIGNNNVEHYFDKNLFEESFDTHFDKNDQLWLALPFGIAFLRNDSLFQYKLPTSISSPRCYYEKGNEIWIGTFYGGLQKIRNDSLFYVDAETTSMSVYEIIGDNRGIWFSSYGNGMRLITNQNEVITIDEKDGLTHNGPIYFYIDRFSNIWVSDGQRGFSRIDDNILLHSKENIIIRPINEIEEYENEVWYFYNGDHLKRVINGKRYLYTNKGSKEIPQNRHHIDGCVVGKNEAWLANYNSGVVHLKDEEVAYYRTNESDYENSALNLEFDNLNRLWYLTRSNKLRYFKSDSIYSFDATNFEKYTFQDLLYGKHTNNVYAVSDNHIIVINQEKYKILSYQKKVLAAYENTNGELWVFMEDGVKVYRELKLVQSISINIFKNTIIKSVECISENKFLLATTSGLMELQIQKDKISYKKYNQTNGLNLTNINFIKSIDSNIVVVAGPNKYYYNSLLSAKNHTPPSLKLEKILVNTEEVAFNNIVLQQDQSIEFLFVLINWGNESELKIKLDKNGNSGKWSTHNSSALSLKKLAYGNYRLNLQLTNSISSSDILSINFVVEPYFYQTTWFILLLILCSFIIVFGYFKYRILKAQKTKIALEKTIEENTKQIVIEKNEVVKQLKEKELLLKEVNHRVKNNFQMVSSLLELQVSRAVGQEAKENLQVAISRIKSLALAHHKLYNSENYTGINLKEYVDSIIADLTSATDKNVEFYLDYDYIVNIEKAQALGFIINELITNSIKYAWDKNDTHKNINISMLKEGGIFTFKYADNGKGFDQKVAKIKKQSLGSILIGSFVSRQLMGELKIFNEAGAVTVITFNEEILK</sequence>
<dbReference type="Gene3D" id="3.30.565.10">
    <property type="entry name" value="Histidine kinase-like ATPase, C-terminal domain"/>
    <property type="match status" value="1"/>
</dbReference>
<dbReference type="InterPro" id="IPR011495">
    <property type="entry name" value="Sig_transdc_His_kin_sub2_dim/P"/>
</dbReference>
<dbReference type="OrthoDB" id="9778366at2"/>
<comment type="catalytic activity">
    <reaction evidence="1">
        <text>ATP + protein L-histidine = ADP + protein N-phospho-L-histidine.</text>
        <dbReference type="EC" id="2.7.13.3"/>
    </reaction>
</comment>
<dbReference type="InterPro" id="IPR013783">
    <property type="entry name" value="Ig-like_fold"/>
</dbReference>
<evidence type="ECO:0000313" key="10">
    <source>
        <dbReference type="EMBL" id="TXB66997.1"/>
    </source>
</evidence>
<keyword evidence="6" id="KW-0418">Kinase</keyword>
<dbReference type="SUPFAM" id="SSF55874">
    <property type="entry name" value="ATPase domain of HSP90 chaperone/DNA topoisomerase II/histidine kinase"/>
    <property type="match status" value="1"/>
</dbReference>
<evidence type="ECO:0000256" key="1">
    <source>
        <dbReference type="ARBA" id="ARBA00000085"/>
    </source>
</evidence>
<evidence type="ECO:0000256" key="8">
    <source>
        <dbReference type="SAM" id="Phobius"/>
    </source>
</evidence>
<keyword evidence="11" id="KW-1185">Reference proteome</keyword>
<evidence type="ECO:0000256" key="4">
    <source>
        <dbReference type="ARBA" id="ARBA00022679"/>
    </source>
</evidence>
<dbReference type="PANTHER" id="PTHR41523">
    <property type="entry name" value="TWO-COMPONENT SYSTEM SENSOR PROTEIN"/>
    <property type="match status" value="1"/>
</dbReference>
<dbReference type="Gene3D" id="3.30.450.20">
    <property type="entry name" value="PAS domain"/>
    <property type="match status" value="1"/>
</dbReference>
<evidence type="ECO:0000256" key="3">
    <source>
        <dbReference type="ARBA" id="ARBA00022553"/>
    </source>
</evidence>
<feature type="transmembrane region" description="Helical" evidence="8">
    <location>
        <begin position="783"/>
        <end position="806"/>
    </location>
</feature>
<organism evidence="10 11">
    <name type="scientific">Vicingus serpentipes</name>
    <dbReference type="NCBI Taxonomy" id="1926625"/>
    <lineage>
        <taxon>Bacteria</taxon>
        <taxon>Pseudomonadati</taxon>
        <taxon>Bacteroidota</taxon>
        <taxon>Flavobacteriia</taxon>
        <taxon>Flavobacteriales</taxon>
        <taxon>Vicingaceae</taxon>
        <taxon>Vicingus</taxon>
    </lineage>
</organism>
<keyword evidence="3" id="KW-0597">Phosphoprotein</keyword>
<accession>A0A5C6RY57</accession>
<evidence type="ECO:0000256" key="5">
    <source>
        <dbReference type="ARBA" id="ARBA00022741"/>
    </source>
</evidence>
<dbReference type="Gene3D" id="2.130.10.10">
    <property type="entry name" value="YVTN repeat-like/Quinoprotein amine dehydrogenase"/>
    <property type="match status" value="3"/>
</dbReference>
<reference evidence="10 11" key="1">
    <citation type="submission" date="2019-08" db="EMBL/GenBank/DDBJ databases">
        <title>Genome of Vicingus serpentipes NCIMB 15042.</title>
        <authorList>
            <person name="Bowman J.P."/>
        </authorList>
    </citation>
    <scope>NUCLEOTIDE SEQUENCE [LARGE SCALE GENOMIC DNA]</scope>
    <source>
        <strain evidence="10 11">NCIMB 15042</strain>
    </source>
</reference>
<keyword evidence="8" id="KW-1133">Transmembrane helix</keyword>